<proteinExistence type="predicted"/>
<comment type="caution">
    <text evidence="2">The sequence shown here is derived from an EMBL/GenBank/DDBJ whole genome shotgun (WGS) entry which is preliminary data.</text>
</comment>
<gene>
    <name evidence="2" type="ORF">B0J12DRAFT_704855</name>
</gene>
<feature type="signal peptide" evidence="1">
    <location>
        <begin position="1"/>
        <end position="18"/>
    </location>
</feature>
<organism evidence="2 3">
    <name type="scientific">Macrophomina phaseolina</name>
    <dbReference type="NCBI Taxonomy" id="35725"/>
    <lineage>
        <taxon>Eukaryota</taxon>
        <taxon>Fungi</taxon>
        <taxon>Dikarya</taxon>
        <taxon>Ascomycota</taxon>
        <taxon>Pezizomycotina</taxon>
        <taxon>Dothideomycetes</taxon>
        <taxon>Dothideomycetes incertae sedis</taxon>
        <taxon>Botryosphaeriales</taxon>
        <taxon>Botryosphaeriaceae</taxon>
        <taxon>Macrophomina</taxon>
    </lineage>
</organism>
<accession>A0ABQ8FU26</accession>
<evidence type="ECO:0000256" key="1">
    <source>
        <dbReference type="SAM" id="SignalP"/>
    </source>
</evidence>
<keyword evidence="3" id="KW-1185">Reference proteome</keyword>
<reference evidence="2 3" key="1">
    <citation type="journal article" date="2021" name="Nat. Commun.">
        <title>Genetic determinants of endophytism in the Arabidopsis root mycobiome.</title>
        <authorList>
            <person name="Mesny F."/>
            <person name="Miyauchi S."/>
            <person name="Thiergart T."/>
            <person name="Pickel B."/>
            <person name="Atanasova L."/>
            <person name="Karlsson M."/>
            <person name="Huettel B."/>
            <person name="Barry K.W."/>
            <person name="Haridas S."/>
            <person name="Chen C."/>
            <person name="Bauer D."/>
            <person name="Andreopoulos W."/>
            <person name="Pangilinan J."/>
            <person name="LaButti K."/>
            <person name="Riley R."/>
            <person name="Lipzen A."/>
            <person name="Clum A."/>
            <person name="Drula E."/>
            <person name="Henrissat B."/>
            <person name="Kohler A."/>
            <person name="Grigoriev I.V."/>
            <person name="Martin F.M."/>
            <person name="Hacquard S."/>
        </authorList>
    </citation>
    <scope>NUCLEOTIDE SEQUENCE [LARGE SCALE GENOMIC DNA]</scope>
    <source>
        <strain evidence="2 3">MPI-SDFR-AT-0080</strain>
    </source>
</reference>
<feature type="chain" id="PRO_5047283976" evidence="1">
    <location>
        <begin position="19"/>
        <end position="295"/>
    </location>
</feature>
<dbReference type="Proteomes" id="UP000774617">
    <property type="component" value="Unassembled WGS sequence"/>
</dbReference>
<evidence type="ECO:0000313" key="3">
    <source>
        <dbReference type="Proteomes" id="UP000774617"/>
    </source>
</evidence>
<sequence length="295" mass="31619">MFAAALLLSATLGSSTIAALQLPLLCKSQSQPNPIASIYPDQVTGTVNGTLSVLPIPLTEAQQIVGPKYAILTAAYRELLPDFPHDMYPAILQAVHDHDLQAPGVRIPDFTRISIEYPFLDLLNNSYSSFRLALNQTITADSPALAGSAAYGTNVYPATFNPPCDAYGPGTSLTARPVARRPNASEDAYFATSFAPAPCPSPYPLSFFVNATNQPSFADPARGCDRMVRLFNTSVTQPPYEPVHVYGTVSASDTFFPTASGNGRTWEGVWGLRLDTAFIEYNYLPCPSLAGVTAS</sequence>
<evidence type="ECO:0000313" key="2">
    <source>
        <dbReference type="EMBL" id="KAH7026903.1"/>
    </source>
</evidence>
<protein>
    <submittedName>
        <fullName evidence="2">Uncharacterized protein</fullName>
    </submittedName>
</protein>
<name>A0ABQ8FU26_9PEZI</name>
<keyword evidence="1" id="KW-0732">Signal</keyword>
<dbReference type="EMBL" id="JAGTJR010000054">
    <property type="protein sequence ID" value="KAH7026903.1"/>
    <property type="molecule type" value="Genomic_DNA"/>
</dbReference>